<proteinExistence type="predicted"/>
<organism evidence="2 3">
    <name type="scientific">Mycobacteroides abscessus subsp. massiliense</name>
    <dbReference type="NCBI Taxonomy" id="1962118"/>
    <lineage>
        <taxon>Bacteria</taxon>
        <taxon>Bacillati</taxon>
        <taxon>Actinomycetota</taxon>
        <taxon>Actinomycetes</taxon>
        <taxon>Mycobacteriales</taxon>
        <taxon>Mycobacteriaceae</taxon>
        <taxon>Mycobacteroides</taxon>
        <taxon>Mycobacteroides abscessus</taxon>
    </lineage>
</organism>
<dbReference type="EMBL" id="FVGW01000002">
    <property type="protein sequence ID" value="SKL73993.1"/>
    <property type="molecule type" value="Genomic_DNA"/>
</dbReference>
<evidence type="ECO:0000256" key="1">
    <source>
        <dbReference type="SAM" id="MobiDB-lite"/>
    </source>
</evidence>
<dbReference type="RefSeq" id="WP_005136886.1">
    <property type="nucleotide sequence ID" value="NZ_FVAI01000002.1"/>
</dbReference>
<gene>
    <name evidence="2" type="ORF">SAMEA2259716_01465</name>
</gene>
<sequence>MTWNNEAGLDPDSLFLRDGAADKVGNDFTQLASKLEKLKKNFDSYKADMGMPGCDEGDSWNDKVQEAAGHVSDTLSAFIRRANEYAQRAHATQKACQNTDENNAHSFEPVDRSASHPPLVPGT</sequence>
<dbReference type="AlphaFoldDB" id="A0A1T7PQP6"/>
<protein>
    <submittedName>
        <fullName evidence="2">Uncharacterized protein</fullName>
    </submittedName>
</protein>
<feature type="compositionally biased region" description="Polar residues" evidence="1">
    <location>
        <begin position="94"/>
        <end position="105"/>
    </location>
</feature>
<evidence type="ECO:0000313" key="3">
    <source>
        <dbReference type="Proteomes" id="UP000190074"/>
    </source>
</evidence>
<dbReference type="SUPFAM" id="SSF74748">
    <property type="entry name" value="Variable surface antigen VlsE"/>
    <property type="match status" value="1"/>
</dbReference>
<evidence type="ECO:0000313" key="2">
    <source>
        <dbReference type="EMBL" id="SKL73993.1"/>
    </source>
</evidence>
<accession>A0A1T7PQP6</accession>
<reference evidence="2 3" key="1">
    <citation type="submission" date="2016-11" db="EMBL/GenBank/DDBJ databases">
        <authorList>
            <consortium name="Pathogen Informatics"/>
        </authorList>
    </citation>
    <scope>NUCLEOTIDE SEQUENCE [LARGE SCALE GENOMIC DNA]</scope>
    <source>
        <strain evidence="2 3">911</strain>
    </source>
</reference>
<dbReference type="Proteomes" id="UP000190074">
    <property type="component" value="Unassembled WGS sequence"/>
</dbReference>
<name>A0A1T7PQP6_9MYCO</name>
<feature type="region of interest" description="Disordered" evidence="1">
    <location>
        <begin position="90"/>
        <end position="123"/>
    </location>
</feature>